<dbReference type="PANTHER" id="PTHR47506:SF6">
    <property type="entry name" value="HTH-TYPE TRANSCRIPTIONAL REPRESSOR NEMR"/>
    <property type="match status" value="1"/>
</dbReference>
<evidence type="ECO:0000313" key="6">
    <source>
        <dbReference type="EMBL" id="SEF94098.1"/>
    </source>
</evidence>
<dbReference type="SUPFAM" id="SSF46689">
    <property type="entry name" value="Homeodomain-like"/>
    <property type="match status" value="1"/>
</dbReference>
<keyword evidence="2 4" id="KW-0238">DNA-binding</keyword>
<dbReference type="AlphaFoldDB" id="A0A1H5W433"/>
<dbReference type="SUPFAM" id="SSF48498">
    <property type="entry name" value="Tetracyclin repressor-like, C-terminal domain"/>
    <property type="match status" value="1"/>
</dbReference>
<dbReference type="PROSITE" id="PS50977">
    <property type="entry name" value="HTH_TETR_2"/>
    <property type="match status" value="1"/>
</dbReference>
<reference evidence="7" key="1">
    <citation type="submission" date="2016-10" db="EMBL/GenBank/DDBJ databases">
        <authorList>
            <person name="Varghese N."/>
            <person name="Submissions S."/>
        </authorList>
    </citation>
    <scope>NUCLEOTIDE SEQUENCE [LARGE SCALE GENOMIC DNA]</scope>
    <source>
        <strain evidence="7">CGMCC 1.7062</strain>
    </source>
</reference>
<sequence>MSQKRQLLIDTALELFYQNGINSIGINEVLSSSGVAKRTLYKHFKSKDELIFAALQQRHDAFVHWLEGKLSGSTSDQETIRRLFGALESWFENEEPDLGSFRGCFFINTSAEFSDLESEIFRFCHYHKQQVRHLINAHLSTENHALVDAICLMKEGAIVTAHLSGNGREVVAKCLAVLDTFEI</sequence>
<dbReference type="PRINTS" id="PR00455">
    <property type="entry name" value="HTHTETR"/>
</dbReference>
<evidence type="ECO:0000259" key="5">
    <source>
        <dbReference type="PROSITE" id="PS50977"/>
    </source>
</evidence>
<dbReference type="Pfam" id="PF00440">
    <property type="entry name" value="TetR_N"/>
    <property type="match status" value="1"/>
</dbReference>
<dbReference type="EMBL" id="FNVG01000005">
    <property type="protein sequence ID" value="SEF94098.1"/>
    <property type="molecule type" value="Genomic_DNA"/>
</dbReference>
<evidence type="ECO:0000256" key="2">
    <source>
        <dbReference type="ARBA" id="ARBA00023125"/>
    </source>
</evidence>
<name>A0A1H5W433_9VIBR</name>
<dbReference type="InterPro" id="IPR036271">
    <property type="entry name" value="Tet_transcr_reg_TetR-rel_C_sf"/>
</dbReference>
<evidence type="ECO:0000256" key="3">
    <source>
        <dbReference type="ARBA" id="ARBA00023163"/>
    </source>
</evidence>
<dbReference type="InterPro" id="IPR001647">
    <property type="entry name" value="HTH_TetR"/>
</dbReference>
<dbReference type="Proteomes" id="UP000236721">
    <property type="component" value="Unassembled WGS sequence"/>
</dbReference>
<keyword evidence="3" id="KW-0804">Transcription</keyword>
<accession>A0A1H5W433</accession>
<evidence type="ECO:0000256" key="1">
    <source>
        <dbReference type="ARBA" id="ARBA00023015"/>
    </source>
</evidence>
<evidence type="ECO:0000256" key="4">
    <source>
        <dbReference type="PROSITE-ProRule" id="PRU00335"/>
    </source>
</evidence>
<keyword evidence="7" id="KW-1185">Reference proteome</keyword>
<dbReference type="PANTHER" id="PTHR47506">
    <property type="entry name" value="TRANSCRIPTIONAL REGULATORY PROTEIN"/>
    <property type="match status" value="1"/>
</dbReference>
<gene>
    <name evidence="6" type="ORF">SAMN04488244_105122</name>
</gene>
<feature type="domain" description="HTH tetR-type" evidence="5">
    <location>
        <begin position="2"/>
        <end position="62"/>
    </location>
</feature>
<keyword evidence="1" id="KW-0805">Transcription regulation</keyword>
<feature type="DNA-binding region" description="H-T-H motif" evidence="4">
    <location>
        <begin position="25"/>
        <end position="44"/>
    </location>
</feature>
<dbReference type="GO" id="GO:0003677">
    <property type="term" value="F:DNA binding"/>
    <property type="evidence" value="ECO:0007669"/>
    <property type="project" value="UniProtKB-UniRule"/>
</dbReference>
<dbReference type="OrthoDB" id="116240at2"/>
<dbReference type="RefSeq" id="WP_103879628.1">
    <property type="nucleotide sequence ID" value="NZ_FNVG01000005.1"/>
</dbReference>
<dbReference type="Gene3D" id="1.10.357.10">
    <property type="entry name" value="Tetracycline Repressor, domain 2"/>
    <property type="match status" value="1"/>
</dbReference>
<dbReference type="InterPro" id="IPR009057">
    <property type="entry name" value="Homeodomain-like_sf"/>
</dbReference>
<organism evidence="6 7">
    <name type="scientific">Vibrio hangzhouensis</name>
    <dbReference type="NCBI Taxonomy" id="462991"/>
    <lineage>
        <taxon>Bacteria</taxon>
        <taxon>Pseudomonadati</taxon>
        <taxon>Pseudomonadota</taxon>
        <taxon>Gammaproteobacteria</taxon>
        <taxon>Vibrionales</taxon>
        <taxon>Vibrionaceae</taxon>
        <taxon>Vibrio</taxon>
    </lineage>
</organism>
<evidence type="ECO:0000313" key="7">
    <source>
        <dbReference type="Proteomes" id="UP000236721"/>
    </source>
</evidence>
<protein>
    <submittedName>
        <fullName evidence="6">Transcriptional regulator, TetR family</fullName>
    </submittedName>
</protein>
<proteinExistence type="predicted"/>